<gene>
    <name evidence="3" type="ORF">RSO01_12760</name>
</gene>
<dbReference type="InterPro" id="IPR032693">
    <property type="entry name" value="YtkA-like_dom"/>
</dbReference>
<feature type="chain" id="PRO_5021971921" description="YtkA-like domain-containing protein" evidence="1">
    <location>
        <begin position="19"/>
        <end position="133"/>
    </location>
</feature>
<dbReference type="Proteomes" id="UP000321058">
    <property type="component" value="Unassembled WGS sequence"/>
</dbReference>
<feature type="domain" description="YtkA-like" evidence="2">
    <location>
        <begin position="49"/>
        <end position="115"/>
    </location>
</feature>
<organism evidence="3 4">
    <name type="scientific">Reyranella soli</name>
    <dbReference type="NCBI Taxonomy" id="1230389"/>
    <lineage>
        <taxon>Bacteria</taxon>
        <taxon>Pseudomonadati</taxon>
        <taxon>Pseudomonadota</taxon>
        <taxon>Alphaproteobacteria</taxon>
        <taxon>Hyphomicrobiales</taxon>
        <taxon>Reyranellaceae</taxon>
        <taxon>Reyranella</taxon>
    </lineage>
</organism>
<evidence type="ECO:0000259" key="2">
    <source>
        <dbReference type="Pfam" id="PF13115"/>
    </source>
</evidence>
<comment type="caution">
    <text evidence="3">The sequence shown here is derived from an EMBL/GenBank/DDBJ whole genome shotgun (WGS) entry which is preliminary data.</text>
</comment>
<dbReference type="AlphaFoldDB" id="A0A512N541"/>
<dbReference type="OrthoDB" id="330101at2"/>
<dbReference type="EMBL" id="BKAJ01000022">
    <property type="protein sequence ID" value="GEP54110.1"/>
    <property type="molecule type" value="Genomic_DNA"/>
</dbReference>
<evidence type="ECO:0000313" key="4">
    <source>
        <dbReference type="Proteomes" id="UP000321058"/>
    </source>
</evidence>
<protein>
    <recommendedName>
        <fullName evidence="2">YtkA-like domain-containing protein</fullName>
    </recommendedName>
</protein>
<name>A0A512N541_9HYPH</name>
<feature type="signal peptide" evidence="1">
    <location>
        <begin position="1"/>
        <end position="18"/>
    </location>
</feature>
<reference evidence="3 4" key="1">
    <citation type="submission" date="2019-07" db="EMBL/GenBank/DDBJ databases">
        <title>Whole genome shotgun sequence of Reyranella soli NBRC 108950.</title>
        <authorList>
            <person name="Hosoyama A."/>
            <person name="Uohara A."/>
            <person name="Ohji S."/>
            <person name="Ichikawa N."/>
        </authorList>
    </citation>
    <scope>NUCLEOTIDE SEQUENCE [LARGE SCALE GENOMIC DNA]</scope>
    <source>
        <strain evidence="3 4">NBRC 108950</strain>
    </source>
</reference>
<proteinExistence type="predicted"/>
<keyword evidence="4" id="KW-1185">Reference proteome</keyword>
<accession>A0A512N541</accession>
<dbReference type="RefSeq" id="WP_147147355.1">
    <property type="nucleotide sequence ID" value="NZ_BKAJ01000022.1"/>
</dbReference>
<evidence type="ECO:0000313" key="3">
    <source>
        <dbReference type="EMBL" id="GEP54110.1"/>
    </source>
</evidence>
<keyword evidence="1" id="KW-0732">Signal</keyword>
<dbReference type="Pfam" id="PF13115">
    <property type="entry name" value="YtkA"/>
    <property type="match status" value="1"/>
</dbReference>
<sequence length="133" mass="14871">MRLLAALIALLITFPAWADCPLDLGRGTGIVIFSSHYLIAFRPEPLRIEVGEPFSLLFNVCTKNDKPAELVAIDAQMPEHKHGMNYRPTIVSLGDGRYRVDGMVFHMPGTWELAIDVRAGEESERLSHELVVK</sequence>
<evidence type="ECO:0000256" key="1">
    <source>
        <dbReference type="SAM" id="SignalP"/>
    </source>
</evidence>